<evidence type="ECO:0000313" key="7">
    <source>
        <dbReference type="Proteomes" id="UP001165060"/>
    </source>
</evidence>
<accession>A0ABQ6MXG6</accession>
<dbReference type="SMART" id="SM00849">
    <property type="entry name" value="Lactamase_B"/>
    <property type="match status" value="1"/>
</dbReference>
<sequence length="236" mass="25579">MLRALSRRQFSGSGAMPRLMLESDTAILLSLPVTPVQMNQALLGCKKSGEACIIDAGDQTPQRWVDAASAHGLTITSILQTHGHVDHVAGLAQTKELLGAEVKIHACKEDWAIFKSAPMQGMMFGIDCPSPPPIDVEIGEGDEIKVGEHRVQVLHTPGHSPGHVCFYVESEKLMVSGDLIFEGSIGRTDLPLCDGQAMMASLERIKRDIPRDTTLFPGHMGVTTMGKEIDTNPFLR</sequence>
<feature type="domain" description="Metallo-beta-lactamase" evidence="5">
    <location>
        <begin position="37"/>
        <end position="219"/>
    </location>
</feature>
<evidence type="ECO:0000256" key="2">
    <source>
        <dbReference type="ARBA" id="ARBA00022723"/>
    </source>
</evidence>
<dbReference type="EMBL" id="BRYB01000697">
    <property type="protein sequence ID" value="GMI35627.1"/>
    <property type="molecule type" value="Genomic_DNA"/>
</dbReference>
<name>A0ABQ6MXG6_9STRA</name>
<comment type="caution">
    <text evidence="6">The sequence shown here is derived from an EMBL/GenBank/DDBJ whole genome shotgun (WGS) entry which is preliminary data.</text>
</comment>
<dbReference type="InterPro" id="IPR036866">
    <property type="entry name" value="RibonucZ/Hydroxyglut_hydro"/>
</dbReference>
<dbReference type="InterPro" id="IPR051453">
    <property type="entry name" value="MBL_Glyoxalase_II"/>
</dbReference>
<dbReference type="PANTHER" id="PTHR46233">
    <property type="entry name" value="HYDROXYACYLGLUTATHIONE HYDROLASE GLOC"/>
    <property type="match status" value="1"/>
</dbReference>
<dbReference type="Proteomes" id="UP001165060">
    <property type="component" value="Unassembled WGS sequence"/>
</dbReference>
<organism evidence="6 7">
    <name type="scientific">Tetraparma gracilis</name>
    <dbReference type="NCBI Taxonomy" id="2962635"/>
    <lineage>
        <taxon>Eukaryota</taxon>
        <taxon>Sar</taxon>
        <taxon>Stramenopiles</taxon>
        <taxon>Ochrophyta</taxon>
        <taxon>Bolidophyceae</taxon>
        <taxon>Parmales</taxon>
        <taxon>Triparmaceae</taxon>
        <taxon>Tetraparma</taxon>
    </lineage>
</organism>
<dbReference type="InterPro" id="IPR001279">
    <property type="entry name" value="Metallo-B-lactamas"/>
</dbReference>
<dbReference type="Pfam" id="PF00753">
    <property type="entry name" value="Lactamase_B"/>
    <property type="match status" value="1"/>
</dbReference>
<proteinExistence type="predicted"/>
<comment type="cofactor">
    <cofactor evidence="1">
        <name>Zn(2+)</name>
        <dbReference type="ChEBI" id="CHEBI:29105"/>
    </cofactor>
</comment>
<reference evidence="6 7" key="1">
    <citation type="journal article" date="2023" name="Commun. Biol.">
        <title>Genome analysis of Parmales, the sister group of diatoms, reveals the evolutionary specialization of diatoms from phago-mixotrophs to photoautotrophs.</title>
        <authorList>
            <person name="Ban H."/>
            <person name="Sato S."/>
            <person name="Yoshikawa S."/>
            <person name="Yamada K."/>
            <person name="Nakamura Y."/>
            <person name="Ichinomiya M."/>
            <person name="Sato N."/>
            <person name="Blanc-Mathieu R."/>
            <person name="Endo H."/>
            <person name="Kuwata A."/>
            <person name="Ogata H."/>
        </authorList>
    </citation>
    <scope>NUCLEOTIDE SEQUENCE [LARGE SCALE GENOMIC DNA]</scope>
</reference>
<evidence type="ECO:0000256" key="1">
    <source>
        <dbReference type="ARBA" id="ARBA00001947"/>
    </source>
</evidence>
<protein>
    <recommendedName>
        <fullName evidence="5">Metallo-beta-lactamase domain-containing protein</fullName>
    </recommendedName>
</protein>
<evidence type="ECO:0000259" key="5">
    <source>
        <dbReference type="SMART" id="SM00849"/>
    </source>
</evidence>
<evidence type="ECO:0000313" key="6">
    <source>
        <dbReference type="EMBL" id="GMI35627.1"/>
    </source>
</evidence>
<keyword evidence="2" id="KW-0479">Metal-binding</keyword>
<dbReference type="PANTHER" id="PTHR46233:SF3">
    <property type="entry name" value="HYDROXYACYLGLUTATHIONE HYDROLASE GLOC"/>
    <property type="match status" value="1"/>
</dbReference>
<keyword evidence="4" id="KW-0862">Zinc</keyword>
<keyword evidence="7" id="KW-1185">Reference proteome</keyword>
<gene>
    <name evidence="6" type="ORF">TeGR_g12633</name>
</gene>
<keyword evidence="3" id="KW-0378">Hydrolase</keyword>
<evidence type="ECO:0000256" key="3">
    <source>
        <dbReference type="ARBA" id="ARBA00022801"/>
    </source>
</evidence>
<dbReference type="Gene3D" id="3.60.15.10">
    <property type="entry name" value="Ribonuclease Z/Hydroxyacylglutathione hydrolase-like"/>
    <property type="match status" value="1"/>
</dbReference>
<dbReference type="SUPFAM" id="SSF56281">
    <property type="entry name" value="Metallo-hydrolase/oxidoreductase"/>
    <property type="match status" value="1"/>
</dbReference>
<evidence type="ECO:0000256" key="4">
    <source>
        <dbReference type="ARBA" id="ARBA00022833"/>
    </source>
</evidence>